<dbReference type="RefSeq" id="WP_307912079.1">
    <property type="nucleotide sequence ID" value="NZ_JAVFJF020000004.1"/>
</dbReference>
<gene>
    <name evidence="3" type="ORF">QCL97_003800</name>
</gene>
<proteinExistence type="predicted"/>
<feature type="region of interest" description="Disordered" evidence="2">
    <location>
        <begin position="88"/>
        <end position="113"/>
    </location>
</feature>
<comment type="caution">
    <text evidence="3">The sequence shown here is derived from an EMBL/GenBank/DDBJ whole genome shotgun (WGS) entry which is preliminary data.</text>
</comment>
<evidence type="ECO:0000256" key="2">
    <source>
        <dbReference type="SAM" id="MobiDB-lite"/>
    </source>
</evidence>
<organism evidence="3 4">
    <name type="scientific">Chromobacterium amazonense</name>
    <dbReference type="NCBI Taxonomy" id="1382803"/>
    <lineage>
        <taxon>Bacteria</taxon>
        <taxon>Pseudomonadati</taxon>
        <taxon>Pseudomonadota</taxon>
        <taxon>Betaproteobacteria</taxon>
        <taxon>Neisseriales</taxon>
        <taxon>Chromobacteriaceae</taxon>
        <taxon>Chromobacterium</taxon>
    </lineage>
</organism>
<evidence type="ECO:0000313" key="4">
    <source>
        <dbReference type="Proteomes" id="UP001224516"/>
    </source>
</evidence>
<accession>A0ABU8UY81</accession>
<dbReference type="Proteomes" id="UP001224516">
    <property type="component" value="Unassembled WGS sequence"/>
</dbReference>
<protein>
    <recommendedName>
        <fullName evidence="5">Transposase</fullName>
    </recommendedName>
</protein>
<sequence>MNFNVTAAEFQGRLEELEKKNALMAVKLDVMRNELFKRYSDFLEEKSMMEINKAAEIEMRRLEMKAREKLQAEVDRLTVELNRLRAEAQAPANEPAREQAQKPAIPTLRGVVA</sequence>
<reference evidence="3 4" key="1">
    <citation type="submission" date="2023-12" db="EMBL/GenBank/DDBJ databases">
        <title>Evaluation and characterization of a potential secondary metabolite violacein from indigenous Chromobacterium amazonense SAM215.</title>
        <authorList>
            <person name="Tarafdar M.R."/>
            <person name="Abedin S.M."/>
            <person name="Atiqua A."/>
            <person name="Saha A."/>
            <person name="Khan S.N."/>
        </authorList>
    </citation>
    <scope>NUCLEOTIDE SEQUENCE [LARGE SCALE GENOMIC DNA]</scope>
    <source>
        <strain evidence="3 4">SAM215</strain>
    </source>
</reference>
<dbReference type="EMBL" id="JAVFJF020000004">
    <property type="protein sequence ID" value="MEJ8673839.1"/>
    <property type="molecule type" value="Genomic_DNA"/>
</dbReference>
<keyword evidence="1" id="KW-0175">Coiled coil</keyword>
<evidence type="ECO:0000313" key="3">
    <source>
        <dbReference type="EMBL" id="MEJ8673839.1"/>
    </source>
</evidence>
<feature type="coiled-coil region" evidence="1">
    <location>
        <begin position="7"/>
        <end position="87"/>
    </location>
</feature>
<name>A0ABU8UY81_9NEIS</name>
<keyword evidence="4" id="KW-1185">Reference proteome</keyword>
<evidence type="ECO:0008006" key="5">
    <source>
        <dbReference type="Google" id="ProtNLM"/>
    </source>
</evidence>
<evidence type="ECO:0000256" key="1">
    <source>
        <dbReference type="SAM" id="Coils"/>
    </source>
</evidence>